<evidence type="ECO:0000313" key="3">
    <source>
        <dbReference type="Proteomes" id="UP000541969"/>
    </source>
</evidence>
<protein>
    <recommendedName>
        <fullName evidence="1">DUF7712 domain-containing protein</fullName>
    </recommendedName>
</protein>
<organism evidence="2 3">
    <name type="scientific">Petropleomorpha daqingensis</name>
    <dbReference type="NCBI Taxonomy" id="2026353"/>
    <lineage>
        <taxon>Bacteria</taxon>
        <taxon>Bacillati</taxon>
        <taxon>Actinomycetota</taxon>
        <taxon>Actinomycetes</taxon>
        <taxon>Geodermatophilales</taxon>
        <taxon>Geodermatophilaceae</taxon>
        <taxon>Petropleomorpha</taxon>
    </lineage>
</organism>
<name>A0A853CII0_9ACTN</name>
<proteinExistence type="predicted"/>
<gene>
    <name evidence="2" type="ORF">GGQ55_004092</name>
</gene>
<dbReference type="EMBL" id="JACBZT010000001">
    <property type="protein sequence ID" value="NYJ07814.1"/>
    <property type="molecule type" value="Genomic_DNA"/>
</dbReference>
<dbReference type="Pfam" id="PF24822">
    <property type="entry name" value="DUF7712"/>
    <property type="match status" value="1"/>
</dbReference>
<feature type="domain" description="DUF7712" evidence="1">
    <location>
        <begin position="5"/>
        <end position="125"/>
    </location>
</feature>
<keyword evidence="3" id="KW-1185">Reference proteome</keyword>
<dbReference type="Proteomes" id="UP000541969">
    <property type="component" value="Unassembled WGS sequence"/>
</dbReference>
<evidence type="ECO:0000259" key="1">
    <source>
        <dbReference type="Pfam" id="PF24822"/>
    </source>
</evidence>
<dbReference type="AlphaFoldDB" id="A0A853CII0"/>
<sequence length="140" mass="15574">MANWTWELRSRDGGMNGLEFALALTAGGFSRVLVHAAPAHLRVHVRADDGTTVARGEPDRDGDYSPITLLELAGGELRRAEIWPDESHLGLPVLLPGGEVGVLTAWEHAPDRSWWRWSVEFSNHVGRPADWQPEGQHLQR</sequence>
<dbReference type="InterPro" id="IPR056129">
    <property type="entry name" value="DUF7712"/>
</dbReference>
<accession>A0A853CII0</accession>
<comment type="caution">
    <text evidence="2">The sequence shown here is derived from an EMBL/GenBank/DDBJ whole genome shotgun (WGS) entry which is preliminary data.</text>
</comment>
<dbReference type="RefSeq" id="WP_179719943.1">
    <property type="nucleotide sequence ID" value="NZ_JACBZT010000001.1"/>
</dbReference>
<reference evidence="2 3" key="1">
    <citation type="submission" date="2020-07" db="EMBL/GenBank/DDBJ databases">
        <title>Sequencing the genomes of 1000 actinobacteria strains.</title>
        <authorList>
            <person name="Klenk H.-P."/>
        </authorList>
    </citation>
    <scope>NUCLEOTIDE SEQUENCE [LARGE SCALE GENOMIC DNA]</scope>
    <source>
        <strain evidence="2 3">DSM 104001</strain>
    </source>
</reference>
<evidence type="ECO:0000313" key="2">
    <source>
        <dbReference type="EMBL" id="NYJ07814.1"/>
    </source>
</evidence>